<dbReference type="InterPro" id="IPR051198">
    <property type="entry name" value="BchE-like"/>
</dbReference>
<evidence type="ECO:0000256" key="2">
    <source>
        <dbReference type="ARBA" id="ARBA00022691"/>
    </source>
</evidence>
<dbReference type="SFLD" id="SFLDS00029">
    <property type="entry name" value="Radical_SAM"/>
    <property type="match status" value="1"/>
</dbReference>
<organism evidence="7 8">
    <name type="scientific">Streptomyces umbrinus</name>
    <dbReference type="NCBI Taxonomy" id="67370"/>
    <lineage>
        <taxon>Bacteria</taxon>
        <taxon>Bacillati</taxon>
        <taxon>Actinomycetota</taxon>
        <taxon>Actinomycetes</taxon>
        <taxon>Kitasatosporales</taxon>
        <taxon>Streptomycetaceae</taxon>
        <taxon>Streptomyces</taxon>
        <taxon>Streptomyces phaeochromogenes group</taxon>
    </lineage>
</organism>
<keyword evidence="8" id="KW-1185">Reference proteome</keyword>
<evidence type="ECO:0000256" key="1">
    <source>
        <dbReference type="ARBA" id="ARBA00001966"/>
    </source>
</evidence>
<dbReference type="Gene3D" id="3.80.30.20">
    <property type="entry name" value="tm_1862 like domain"/>
    <property type="match status" value="1"/>
</dbReference>
<comment type="caution">
    <text evidence="7">The sequence shown here is derived from an EMBL/GenBank/DDBJ whole genome shotgun (WGS) entry which is preliminary data.</text>
</comment>
<name>A0ABU0T7A4_9ACTN</name>
<dbReference type="NCBIfam" id="TIGR03975">
    <property type="entry name" value="rSAM_ocin_1"/>
    <property type="match status" value="1"/>
</dbReference>
<dbReference type="EMBL" id="JAUSZI010000002">
    <property type="protein sequence ID" value="MDQ1031656.1"/>
    <property type="molecule type" value="Genomic_DNA"/>
</dbReference>
<dbReference type="Pfam" id="PF04055">
    <property type="entry name" value="Radical_SAM"/>
    <property type="match status" value="1"/>
</dbReference>
<dbReference type="SUPFAM" id="SSF102114">
    <property type="entry name" value="Radical SAM enzymes"/>
    <property type="match status" value="1"/>
</dbReference>
<evidence type="ECO:0000256" key="3">
    <source>
        <dbReference type="ARBA" id="ARBA00022723"/>
    </source>
</evidence>
<dbReference type="InterPro" id="IPR058240">
    <property type="entry name" value="rSAM_sf"/>
</dbReference>
<evidence type="ECO:0000256" key="5">
    <source>
        <dbReference type="ARBA" id="ARBA00023014"/>
    </source>
</evidence>
<dbReference type="InterPro" id="IPR006158">
    <property type="entry name" value="Cobalamin-bd"/>
</dbReference>
<dbReference type="InterPro" id="IPR006638">
    <property type="entry name" value="Elp3/MiaA/NifB-like_rSAM"/>
</dbReference>
<protein>
    <submittedName>
        <fullName evidence="7">Ribosomal peptide maturation radical SAM protein 1</fullName>
    </submittedName>
</protein>
<keyword evidence="4" id="KW-0408">Iron</keyword>
<feature type="domain" description="B12-binding" evidence="6">
    <location>
        <begin position="81"/>
        <end position="215"/>
    </location>
</feature>
<keyword evidence="2" id="KW-0949">S-adenosyl-L-methionine</keyword>
<dbReference type="PANTHER" id="PTHR43409">
    <property type="entry name" value="ANAEROBIC MAGNESIUM-PROTOPORPHYRIN IX MONOMETHYL ESTER CYCLASE-RELATED"/>
    <property type="match status" value="1"/>
</dbReference>
<accession>A0ABU0T7A4</accession>
<evidence type="ECO:0000256" key="4">
    <source>
        <dbReference type="ARBA" id="ARBA00023004"/>
    </source>
</evidence>
<dbReference type="InterPro" id="IPR023404">
    <property type="entry name" value="rSAM_horseshoe"/>
</dbReference>
<dbReference type="SMART" id="SM00729">
    <property type="entry name" value="Elp3"/>
    <property type="match status" value="1"/>
</dbReference>
<evidence type="ECO:0000313" key="7">
    <source>
        <dbReference type="EMBL" id="MDQ1031656.1"/>
    </source>
</evidence>
<dbReference type="SFLD" id="SFLDG01082">
    <property type="entry name" value="B12-binding_domain_containing"/>
    <property type="match status" value="1"/>
</dbReference>
<dbReference type="SFLD" id="SFLDF00324">
    <property type="entry name" value="bacteriocin_maturation"/>
    <property type="match status" value="1"/>
</dbReference>
<dbReference type="Proteomes" id="UP001230328">
    <property type="component" value="Unassembled WGS sequence"/>
</dbReference>
<keyword evidence="5" id="KW-0411">Iron-sulfur</keyword>
<comment type="cofactor">
    <cofactor evidence="1">
        <name>[4Fe-4S] cluster</name>
        <dbReference type="ChEBI" id="CHEBI:49883"/>
    </cofactor>
</comment>
<dbReference type="RefSeq" id="WP_307527943.1">
    <property type="nucleotide sequence ID" value="NZ_JAUSZI010000002.1"/>
</dbReference>
<evidence type="ECO:0000313" key="8">
    <source>
        <dbReference type="Proteomes" id="UP001230328"/>
    </source>
</evidence>
<dbReference type="Pfam" id="PF02310">
    <property type="entry name" value="B12-binding"/>
    <property type="match status" value="1"/>
</dbReference>
<dbReference type="InterPro" id="IPR023984">
    <property type="entry name" value="rSAM_ocin_1"/>
</dbReference>
<gene>
    <name evidence="7" type="ORF">QF035_009238</name>
</gene>
<dbReference type="Gene3D" id="3.40.50.280">
    <property type="entry name" value="Cobalamin-binding domain"/>
    <property type="match status" value="1"/>
</dbReference>
<dbReference type="InterPro" id="IPR007197">
    <property type="entry name" value="rSAM"/>
</dbReference>
<dbReference type="PROSITE" id="PS51332">
    <property type="entry name" value="B12_BINDING"/>
    <property type="match status" value="1"/>
</dbReference>
<sequence length="637" mass="71625">MTQYDVVLVSMPWAPPAEPTLGLGILSGCLSEAGIRSRVVHVAPHLLRWLKPGTYQYLANAWGLNEFVFTGELDPLLDEQQEKAVVDRILKYTQGNPPPEGYADAAAVLELFLRVRHEVVPQLLDDVAERILAMSPRLVGFTCLFDQTMASLALATRLKARDPGLTVVFGGYALEGEPGRTVAQAFDVVDTVVQGDGEQVIVDLALAVLGGGDRASWPGHLADRIIRPPRFDLTRTPLPDYSDWFHDLDALAAEHRLRIPTTVLPVEASRGCWWGQSQHCVFCGIDDDTLKYRHRSAADTLRMLTTLRERHGETTYRFSDYIMPKDYYTDLLPKLSEQQPKFSLHSEIKANHPPERVRALVDAGYVAVQPGIESFASPVLRSMRKGVRGIDNVSLLKAGYVHRLAIHYNILYGLPDDSLEVYQEMLRRLPTLYHLAPPVARSETVVTRFAPLQTDPARFGLTQRAVHHECYDVLLSRAFLDKTGFSLDEYAYYFQRNFEYAPDLDLAYGQLRTQIDHWKKQHRERFVELSWTQVGAALVINDSRFDTDPHTYTLSQAASLLYQELDERPLNIGRITHGLVEAGALCEEDAEGALAELLHRRLLWTEGDLAIGLAAPSSVAASHRAESWSRQWPSIWV</sequence>
<reference evidence="7 8" key="1">
    <citation type="submission" date="2023-07" db="EMBL/GenBank/DDBJ databases">
        <title>Comparative genomics of wheat-associated soil bacteria to identify genetic determinants of phenazine resistance.</title>
        <authorList>
            <person name="Mouncey N."/>
        </authorList>
    </citation>
    <scope>NUCLEOTIDE SEQUENCE [LARGE SCALE GENOMIC DNA]</scope>
    <source>
        <strain evidence="7 8">V2I4</strain>
    </source>
</reference>
<proteinExistence type="predicted"/>
<dbReference type="PANTHER" id="PTHR43409:SF7">
    <property type="entry name" value="BLL1977 PROTEIN"/>
    <property type="match status" value="1"/>
</dbReference>
<keyword evidence="3" id="KW-0479">Metal-binding</keyword>
<evidence type="ECO:0000259" key="6">
    <source>
        <dbReference type="PROSITE" id="PS51332"/>
    </source>
</evidence>